<dbReference type="Gene3D" id="2.60.40.3100">
    <property type="entry name" value="Arylsulphate sulphotransferase monomer, N-terminal domain"/>
    <property type="match status" value="1"/>
</dbReference>
<name>A0A9X1HKM7_9BACT</name>
<gene>
    <name evidence="2" type="ORF">LDX50_02545</name>
</gene>
<dbReference type="PANTHER" id="PTHR35340">
    <property type="entry name" value="PQQ ENZYME REPEAT PROTEIN-RELATED"/>
    <property type="match status" value="1"/>
</dbReference>
<feature type="domain" description="Arylsulfotransferase N-terminal" evidence="1">
    <location>
        <begin position="38"/>
        <end position="120"/>
    </location>
</feature>
<dbReference type="Proteomes" id="UP001139409">
    <property type="component" value="Unassembled WGS sequence"/>
</dbReference>
<dbReference type="Pfam" id="PF05935">
    <property type="entry name" value="Arylsulfotrans"/>
    <property type="match status" value="1"/>
</dbReference>
<dbReference type="InterPro" id="IPR038477">
    <property type="entry name" value="ASST_N_sf"/>
</dbReference>
<dbReference type="InterPro" id="IPR035391">
    <property type="entry name" value="Arylsulfotran_N"/>
</dbReference>
<dbReference type="AlphaFoldDB" id="A0A9X1HKM7"/>
<evidence type="ECO:0000313" key="3">
    <source>
        <dbReference type="Proteomes" id="UP001139409"/>
    </source>
</evidence>
<dbReference type="Pfam" id="PF17425">
    <property type="entry name" value="Arylsulfotran_N"/>
    <property type="match status" value="1"/>
</dbReference>
<proteinExistence type="predicted"/>
<dbReference type="InterPro" id="IPR053143">
    <property type="entry name" value="Arylsulfate_ST"/>
</dbReference>
<dbReference type="SUPFAM" id="SSF63829">
    <property type="entry name" value="Calcium-dependent phosphotriesterase"/>
    <property type="match status" value="1"/>
</dbReference>
<dbReference type="RefSeq" id="WP_225696836.1">
    <property type="nucleotide sequence ID" value="NZ_JAIXNE010000001.1"/>
</dbReference>
<dbReference type="EMBL" id="JAIXNE010000001">
    <property type="protein sequence ID" value="MCA6073725.1"/>
    <property type="molecule type" value="Genomic_DNA"/>
</dbReference>
<comment type="caution">
    <text evidence="2">The sequence shown here is derived from an EMBL/GenBank/DDBJ whole genome shotgun (WGS) entry which is preliminary data.</text>
</comment>
<keyword evidence="3" id="KW-1185">Reference proteome</keyword>
<reference evidence="2" key="1">
    <citation type="submission" date="2021-09" db="EMBL/GenBank/DDBJ databases">
        <title>Fulvivirga sp. isolated from coastal sediment.</title>
        <authorList>
            <person name="Yu H."/>
        </authorList>
    </citation>
    <scope>NUCLEOTIDE SEQUENCE</scope>
    <source>
        <strain evidence="2">1062</strain>
    </source>
</reference>
<dbReference type="GO" id="GO:0004062">
    <property type="term" value="F:aryl sulfotransferase activity"/>
    <property type="evidence" value="ECO:0007669"/>
    <property type="project" value="InterPro"/>
</dbReference>
<protein>
    <submittedName>
        <fullName evidence="2">Aryl-sulfate sulfotransferase</fullName>
    </submittedName>
</protein>
<accession>A0A9X1HKM7</accession>
<sequence>MNLMHYRVSNLNFLIAAVLLCVFGCSSPPEITELTLINNPNERVPLAGILSFNSDKPVVATITIDDGEHRQTITPDETPMTSHTIPVLGMRPDREYSVILSIHEDKGEVITVDTLSIKTPPLPDDFPPITLTTSEKESLEPGVTMMNLFRWTGPFDDDTDWGLLVALDSEGEVVWYYQTDYGISEGRRMQSGNLFYYGEVDGRLFEIDMLGNTVNEWHTTGAMVKPVSENSRAVDTDSFHHDVLQLPSGNFLGIGLEVIEFEDFPIEYPPSTKRGKVNAASDVLIEFAPDGSTVRKWSVANILDPERLGTGSLGTDFYEKVYENKYDSLSLPIDITHSNAIYYDEANDAAIVSSYQQCVIYKVDMKTGELIWLLGDSYGWDEPWAEKLLKPVGDVTWPCHQHGLELTPRGTLLLFDNGAGRNIAGQPGLTPDKMYSRAVEYKIDEENGTIEQVWTYGPEQEHFSSVFICDADYMLETGNVLITDGGRFMDENGEPMNTFGGHQWGRVFEVTYGDDTRKVWEVVIKDPEKRFSIYRAQRLKSLYPKHDRPIG</sequence>
<evidence type="ECO:0000313" key="2">
    <source>
        <dbReference type="EMBL" id="MCA6073725.1"/>
    </source>
</evidence>
<dbReference type="PANTHER" id="PTHR35340:SF10">
    <property type="entry name" value="CYTOPLASMIC PROTEIN"/>
    <property type="match status" value="1"/>
</dbReference>
<dbReference type="InterPro" id="IPR010262">
    <property type="entry name" value="Arylsulfotransferase_bact"/>
</dbReference>
<organism evidence="2 3">
    <name type="scientific">Fulvivirga sedimenti</name>
    <dbReference type="NCBI Taxonomy" id="2879465"/>
    <lineage>
        <taxon>Bacteria</taxon>
        <taxon>Pseudomonadati</taxon>
        <taxon>Bacteroidota</taxon>
        <taxon>Cytophagia</taxon>
        <taxon>Cytophagales</taxon>
        <taxon>Fulvivirgaceae</taxon>
        <taxon>Fulvivirga</taxon>
    </lineage>
</organism>
<evidence type="ECO:0000259" key="1">
    <source>
        <dbReference type="Pfam" id="PF17425"/>
    </source>
</evidence>